<sequence length="780" mass="86312">MDCAVEQGSYVSFEQVQAAFKCNSPAAVNNAVVPFLREELRSTGDIRVINEIAKNIGQQVYSWFQRSEAMNYDDKKAMHSLLRPDEVLMKTLLQYNTLQRQGMGGGDGWLSITIESLPDEWRGKSALAAAYLRKHAPKSVQVVENAGSVELRVGALEYVLYHMCRALVPSAEIGVRQGTLVEKSTVHCLSHDLIQFFLPVADSSISDAEHAPRDQSPRKRSLLHGTQPGSGQRTAPVSTDLLDTCEQAQAEDVAQYFMFCAGLAWLPVDTDLMTWEPKLGNVAGLNLFHGAIHYIAKGERQLEQAKAGGHKRARMEISTSVRKVVRQQLAWPLGNTLALAVAAGKRPGVADSSEMWLPFFVQAVHTWVRYAMPWYNPYTEILPIATGLSEVWKLRMKLVVWGVGAPMYAPVLADIVRLLAAPHVDLLARAPRSAIDDATALHSLCGADALKAVERIAAAFAEPELRAILVAADRLWGHRHASTTSPRFDALITDATRLLASESALPTVADSTLFVSPRSPLLKDLVVALQRADSLCDRQLSLLDTPSHSSVEWARIAIVDFVYGAFSANTSADPHSTVESALTRSNLLRHDKKRISRVRPRLAALFQASPADVDAIKYESVPFVLADRPPVAARRIANDLGSAATPEMNHGLLTPRGRSDLKHGRRKFTAMSLVATPLSTPGKRTVRHDDDDVLLPRGPRAVYTARSYESQWLLDQALRFKGVANRYYQRGLDLIESNQIPIPEPLRTVDLDFRWVAAHQNLRFLALILGLFMLMRYLLF</sequence>
<feature type="compositionally biased region" description="Polar residues" evidence="1">
    <location>
        <begin position="227"/>
        <end position="237"/>
    </location>
</feature>
<dbReference type="EMBL" id="JANBUH010000058">
    <property type="protein sequence ID" value="KAJ2755557.1"/>
    <property type="molecule type" value="Genomic_DNA"/>
</dbReference>
<dbReference type="AlphaFoldDB" id="A0A9W8GYS3"/>
<protein>
    <submittedName>
        <fullName evidence="2">Uncharacterized protein</fullName>
    </submittedName>
</protein>
<reference evidence="2" key="1">
    <citation type="submission" date="2022-07" db="EMBL/GenBank/DDBJ databases">
        <title>Phylogenomic reconstructions and comparative analyses of Kickxellomycotina fungi.</title>
        <authorList>
            <person name="Reynolds N.K."/>
            <person name="Stajich J.E."/>
            <person name="Barry K."/>
            <person name="Grigoriev I.V."/>
            <person name="Crous P."/>
            <person name="Smith M.E."/>
        </authorList>
    </citation>
    <scope>NUCLEOTIDE SEQUENCE</scope>
    <source>
        <strain evidence="2">BCRC 34297</strain>
    </source>
</reference>
<comment type="caution">
    <text evidence="2">The sequence shown here is derived from an EMBL/GenBank/DDBJ whole genome shotgun (WGS) entry which is preliminary data.</text>
</comment>
<name>A0A9W8GYS3_9FUNG</name>
<dbReference type="Proteomes" id="UP001140011">
    <property type="component" value="Unassembled WGS sequence"/>
</dbReference>
<keyword evidence="3" id="KW-1185">Reference proteome</keyword>
<evidence type="ECO:0000313" key="3">
    <source>
        <dbReference type="Proteomes" id="UP001140011"/>
    </source>
</evidence>
<feature type="compositionally biased region" description="Basic and acidic residues" evidence="1">
    <location>
        <begin position="207"/>
        <end position="217"/>
    </location>
</feature>
<dbReference type="OrthoDB" id="5567405at2759"/>
<evidence type="ECO:0000256" key="1">
    <source>
        <dbReference type="SAM" id="MobiDB-lite"/>
    </source>
</evidence>
<accession>A0A9W8GYS3</accession>
<proteinExistence type="predicted"/>
<gene>
    <name evidence="2" type="ORF">GGI19_001567</name>
</gene>
<organism evidence="2 3">
    <name type="scientific">Coemansia pectinata</name>
    <dbReference type="NCBI Taxonomy" id="1052879"/>
    <lineage>
        <taxon>Eukaryota</taxon>
        <taxon>Fungi</taxon>
        <taxon>Fungi incertae sedis</taxon>
        <taxon>Zoopagomycota</taxon>
        <taxon>Kickxellomycotina</taxon>
        <taxon>Kickxellomycetes</taxon>
        <taxon>Kickxellales</taxon>
        <taxon>Kickxellaceae</taxon>
        <taxon>Coemansia</taxon>
    </lineage>
</organism>
<evidence type="ECO:0000313" key="2">
    <source>
        <dbReference type="EMBL" id="KAJ2755557.1"/>
    </source>
</evidence>
<feature type="region of interest" description="Disordered" evidence="1">
    <location>
        <begin position="207"/>
        <end position="237"/>
    </location>
</feature>